<comment type="caution">
    <text evidence="2">The sequence shown here is derived from an EMBL/GenBank/DDBJ whole genome shotgun (WGS) entry which is preliminary data.</text>
</comment>
<dbReference type="AlphaFoldDB" id="A0A8S3H5E2"/>
<protein>
    <submittedName>
        <fullName evidence="2">Uncharacterized protein</fullName>
    </submittedName>
</protein>
<reference evidence="2" key="1">
    <citation type="submission" date="2021-02" db="EMBL/GenBank/DDBJ databases">
        <authorList>
            <person name="Nowell W R."/>
        </authorList>
    </citation>
    <scope>NUCLEOTIDE SEQUENCE</scope>
</reference>
<dbReference type="EMBL" id="CAJOBH010241915">
    <property type="protein sequence ID" value="CAF5112283.1"/>
    <property type="molecule type" value="Genomic_DNA"/>
</dbReference>
<accession>A0A8S3H5E2</accession>
<evidence type="ECO:0000313" key="3">
    <source>
        <dbReference type="Proteomes" id="UP000676336"/>
    </source>
</evidence>
<evidence type="ECO:0000313" key="1">
    <source>
        <dbReference type="EMBL" id="CAF5112283.1"/>
    </source>
</evidence>
<proteinExistence type="predicted"/>
<dbReference type="EMBL" id="CAJOBI010314175">
    <property type="protein sequence ID" value="CAF5174040.1"/>
    <property type="molecule type" value="Genomic_DNA"/>
</dbReference>
<name>A0A8S3H5E2_9BILA</name>
<organism evidence="2 3">
    <name type="scientific">Rotaria magnacalcarata</name>
    <dbReference type="NCBI Taxonomy" id="392030"/>
    <lineage>
        <taxon>Eukaryota</taxon>
        <taxon>Metazoa</taxon>
        <taxon>Spiralia</taxon>
        <taxon>Gnathifera</taxon>
        <taxon>Rotifera</taxon>
        <taxon>Eurotatoria</taxon>
        <taxon>Bdelloidea</taxon>
        <taxon>Philodinida</taxon>
        <taxon>Philodinidae</taxon>
        <taxon>Rotaria</taxon>
    </lineage>
</organism>
<dbReference type="Proteomes" id="UP000681967">
    <property type="component" value="Unassembled WGS sequence"/>
</dbReference>
<dbReference type="Proteomes" id="UP000676336">
    <property type="component" value="Unassembled WGS sequence"/>
</dbReference>
<gene>
    <name evidence="1" type="ORF">BYL167_LOCUS65866</name>
    <name evidence="2" type="ORF">SMN809_LOCUS66855</name>
</gene>
<sequence>QNEESDRISQVILLGDAPAKEKPVIKSDRQANGGEAYWNKTKYKTSTHYKEQLRKVKDQNIPVHTFYLHASATANFQTIANAIGGRCEYLNIHCL</sequence>
<feature type="non-terminal residue" evidence="2">
    <location>
        <position position="1"/>
    </location>
</feature>
<evidence type="ECO:0000313" key="2">
    <source>
        <dbReference type="EMBL" id="CAF5174040.1"/>
    </source>
</evidence>